<dbReference type="Proteomes" id="UP001498476">
    <property type="component" value="Unassembled WGS sequence"/>
</dbReference>
<dbReference type="InterPro" id="IPR050478">
    <property type="entry name" value="Ethylene_sulfur-biosynth"/>
</dbReference>
<dbReference type="InterPro" id="IPR015422">
    <property type="entry name" value="PyrdxlP-dep_Trfase_small"/>
</dbReference>
<protein>
    <recommendedName>
        <fullName evidence="2">Aminotransferase class I/classII large domain-containing protein</fullName>
    </recommendedName>
</protein>
<comment type="caution">
    <text evidence="3">The sequence shown here is derived from an EMBL/GenBank/DDBJ whole genome shotgun (WGS) entry which is preliminary data.</text>
</comment>
<feature type="domain" description="Aminotransferase class I/classII large" evidence="2">
    <location>
        <begin position="26"/>
        <end position="263"/>
    </location>
</feature>
<evidence type="ECO:0000256" key="1">
    <source>
        <dbReference type="ARBA" id="ARBA00022898"/>
    </source>
</evidence>
<dbReference type="Gene3D" id="3.40.640.10">
    <property type="entry name" value="Type I PLP-dependent aspartate aminotransferase-like (Major domain)"/>
    <property type="match status" value="1"/>
</dbReference>
<evidence type="ECO:0000313" key="3">
    <source>
        <dbReference type="EMBL" id="KAK7424434.1"/>
    </source>
</evidence>
<evidence type="ECO:0000259" key="2">
    <source>
        <dbReference type="Pfam" id="PF00155"/>
    </source>
</evidence>
<reference evidence="3 4" key="1">
    <citation type="journal article" date="2025" name="Microbiol. Resour. Announc.">
        <title>Draft genome sequences for Neonectria magnoliae and Neonectria punicea, canker pathogens of Liriodendron tulipifera and Acer saccharum in West Virginia.</title>
        <authorList>
            <person name="Petronek H.M."/>
            <person name="Kasson M.T."/>
            <person name="Metheny A.M."/>
            <person name="Stauder C.M."/>
            <person name="Lovett B."/>
            <person name="Lynch S.C."/>
            <person name="Garnas J.R."/>
            <person name="Kasson L.R."/>
            <person name="Stajich J.E."/>
        </authorList>
    </citation>
    <scope>NUCLEOTIDE SEQUENCE [LARGE SCALE GENOMIC DNA]</scope>
    <source>
        <strain evidence="3 4">NRRL 64653</strain>
    </source>
</reference>
<keyword evidence="1" id="KW-0663">Pyridoxal phosphate</keyword>
<dbReference type="PANTHER" id="PTHR43795">
    <property type="entry name" value="BIFUNCTIONAL ASPARTATE AMINOTRANSFERASE AND GLUTAMATE/ASPARTATE-PREPHENATE AMINOTRANSFERASE-RELATED"/>
    <property type="match status" value="1"/>
</dbReference>
<keyword evidence="4" id="KW-1185">Reference proteome</keyword>
<dbReference type="InterPro" id="IPR004839">
    <property type="entry name" value="Aminotransferase_I/II_large"/>
</dbReference>
<dbReference type="Gene3D" id="3.90.1150.10">
    <property type="entry name" value="Aspartate Aminotransferase, domain 1"/>
    <property type="match status" value="1"/>
</dbReference>
<dbReference type="InterPro" id="IPR015424">
    <property type="entry name" value="PyrdxlP-dep_Trfase"/>
</dbReference>
<sequence>MDDLFRAEVNRRAIEAAFERAKDQGVTPPETLEVFMAFCGKQQLHFISDEIYAKSVFASPTASNPRPFVSSLTLKTCGVIDPKLVHVLYGASKDFCANGLRLGLVYTRNDGILSALSSISIFSWSPHITQDVWAAMLEDRQWLRSFMSKKNSLMTESYNLATEFLHAHGIRYSEMNASLFIWVDLRHLLMPQSSHRESGCTALRDISPEGTMYRKRELRIAEICTKNGVMTAPGSVYLPEEYGWFRITFTVGKGVLQEGLDRLWKSIVMVESEKREWE</sequence>
<dbReference type="InterPro" id="IPR015421">
    <property type="entry name" value="PyrdxlP-dep_Trfase_major"/>
</dbReference>
<dbReference type="EMBL" id="JAZAVJ010000004">
    <property type="protein sequence ID" value="KAK7424434.1"/>
    <property type="molecule type" value="Genomic_DNA"/>
</dbReference>
<dbReference type="PANTHER" id="PTHR43795:SF39">
    <property type="entry name" value="AMINOTRANSFERASE CLASS I_CLASSII DOMAIN-CONTAINING PROTEIN"/>
    <property type="match status" value="1"/>
</dbReference>
<name>A0ABR1HTD5_9HYPO</name>
<accession>A0ABR1HTD5</accession>
<dbReference type="SUPFAM" id="SSF53383">
    <property type="entry name" value="PLP-dependent transferases"/>
    <property type="match status" value="1"/>
</dbReference>
<proteinExistence type="predicted"/>
<organism evidence="3 4">
    <name type="scientific">Neonectria punicea</name>
    <dbReference type="NCBI Taxonomy" id="979145"/>
    <lineage>
        <taxon>Eukaryota</taxon>
        <taxon>Fungi</taxon>
        <taxon>Dikarya</taxon>
        <taxon>Ascomycota</taxon>
        <taxon>Pezizomycotina</taxon>
        <taxon>Sordariomycetes</taxon>
        <taxon>Hypocreomycetidae</taxon>
        <taxon>Hypocreales</taxon>
        <taxon>Nectriaceae</taxon>
        <taxon>Neonectria</taxon>
    </lineage>
</organism>
<gene>
    <name evidence="3" type="ORF">QQX98_000399</name>
</gene>
<dbReference type="Pfam" id="PF00155">
    <property type="entry name" value="Aminotran_1_2"/>
    <property type="match status" value="1"/>
</dbReference>
<dbReference type="PRINTS" id="PR00753">
    <property type="entry name" value="ACCSYNTHASE"/>
</dbReference>
<evidence type="ECO:0000313" key="4">
    <source>
        <dbReference type="Proteomes" id="UP001498476"/>
    </source>
</evidence>